<reference evidence="1 2" key="2">
    <citation type="journal article" date="2011" name="Stand. Genomic Sci.">
        <title>Complete genome sequence of Desulfurococcus mucosus type strain (O7/1).</title>
        <authorList>
            <person name="Wirth R."/>
            <person name="Chertkov O."/>
            <person name="Held B."/>
            <person name="Lapidus A."/>
            <person name="Nolan M."/>
            <person name="Lucas S."/>
            <person name="Hammon N."/>
            <person name="Deshpande S."/>
            <person name="Cheng J.F."/>
            <person name="Tapia R."/>
            <person name="Han C."/>
            <person name="Goodwin L."/>
            <person name="Pitluck S."/>
            <person name="Liolios K."/>
            <person name="Ioanna P."/>
            <person name="Ivanova N."/>
            <person name="Mavromatis K."/>
            <person name="Mikhailova N."/>
            <person name="Pati A."/>
            <person name="Chen A."/>
            <person name="Palaniappan K."/>
            <person name="Land M."/>
            <person name="Hauser L."/>
            <person name="Chang Y.J."/>
            <person name="Jeffries C.D."/>
            <person name="Bilek Y."/>
            <person name="Hader T."/>
            <person name="Rohde M."/>
            <person name="Spring S."/>
            <person name="Sikorski J."/>
            <person name="Goker M."/>
            <person name="Woyke T."/>
            <person name="Bristow J."/>
            <person name="Eisen J.A."/>
            <person name="Markowitz V."/>
            <person name="Hugenholtz P."/>
            <person name="Kyrpides N.C."/>
            <person name="Klenk H.P."/>
        </authorList>
    </citation>
    <scope>NUCLEOTIDE SEQUENCE [LARGE SCALE GENOMIC DNA]</scope>
    <source>
        <strain evidence="2">ATCC 35584 / DSM 2162 / JCM 9187 / O7/1</strain>
    </source>
</reference>
<dbReference type="AlphaFoldDB" id="E8R9W9"/>
<organism evidence="1 2">
    <name type="scientific">Desulfurococcus mucosus (strain ATCC 35584 / DSM 2162 / JCM 9187 / O7/1)</name>
    <dbReference type="NCBI Taxonomy" id="765177"/>
    <lineage>
        <taxon>Archaea</taxon>
        <taxon>Thermoproteota</taxon>
        <taxon>Thermoprotei</taxon>
        <taxon>Desulfurococcales</taxon>
        <taxon>Desulfurococcaceae</taxon>
        <taxon>Desulfurococcus</taxon>
    </lineage>
</organism>
<dbReference type="eggNOG" id="arCOG06572">
    <property type="taxonomic scope" value="Archaea"/>
</dbReference>
<name>E8R9W9_DESM0</name>
<sequence length="109" mass="11977">MLERDERKAIQNVAKALSWLAKEKVYSPIDVIGDSLSPALRVEALRRAIRMIASEKPEILPSKEDLERTIMLLLDEKRGKLVGSILASLALASQASEKLLEEPPKTGGA</sequence>
<evidence type="ECO:0000313" key="1">
    <source>
        <dbReference type="EMBL" id="ADV65295.1"/>
    </source>
</evidence>
<keyword evidence="2" id="KW-1185">Reference proteome</keyword>
<gene>
    <name evidence="1" type="ordered locus">Desmu_0993</name>
</gene>
<dbReference type="HOGENOM" id="CLU_2177782_0_0_2"/>
<dbReference type="STRING" id="765177.Desmu_0993"/>
<proteinExistence type="predicted"/>
<dbReference type="OrthoDB" id="382743at2157"/>
<accession>E8R9W9</accession>
<protein>
    <submittedName>
        <fullName evidence="1">Uncharacterized protein</fullName>
    </submittedName>
</protein>
<reference evidence="2" key="1">
    <citation type="submission" date="2010-11" db="EMBL/GenBank/DDBJ databases">
        <title>The complete genome of Desulfurococcus mucosus DSM 2162.</title>
        <authorList>
            <consortium name="US DOE Joint Genome Institute (JGI-PGF)"/>
            <person name="Lucas S."/>
            <person name="Copeland A."/>
            <person name="Lapidus A."/>
            <person name="Bruce D."/>
            <person name="Goodwin L."/>
            <person name="Pitluck S."/>
            <person name="Kyrpides N."/>
            <person name="Mavromatis K."/>
            <person name="Pagani I."/>
            <person name="Ivanova N."/>
            <person name="Ovchinnikova G."/>
            <person name="Chertkov O."/>
            <person name="Held B."/>
            <person name="Brettin T."/>
            <person name="Detter J.C."/>
            <person name="Tapia R."/>
            <person name="Han C."/>
            <person name="Land M."/>
            <person name="Hauser L."/>
            <person name="Markowitz V."/>
            <person name="Cheng J.-F."/>
            <person name="Hugenholtz P."/>
            <person name="Woyke T."/>
            <person name="Wu D."/>
            <person name="Wirth R."/>
            <person name="Bilek Y."/>
            <person name="Hader T."/>
            <person name="Klenk H.-P."/>
            <person name="Eisen J.A."/>
        </authorList>
    </citation>
    <scope>NUCLEOTIDE SEQUENCE [LARGE SCALE GENOMIC DNA]</scope>
    <source>
        <strain evidence="2">ATCC 35584 / DSM 2162 / JCM 9187 / O7/1</strain>
    </source>
</reference>
<dbReference type="KEGG" id="dmu:Desmu_0993"/>
<evidence type="ECO:0000313" key="2">
    <source>
        <dbReference type="Proteomes" id="UP000001068"/>
    </source>
</evidence>
<dbReference type="EMBL" id="CP002363">
    <property type="protein sequence ID" value="ADV65295.1"/>
    <property type="molecule type" value="Genomic_DNA"/>
</dbReference>
<dbReference type="Proteomes" id="UP000001068">
    <property type="component" value="Chromosome"/>
</dbReference>